<dbReference type="Proteomes" id="UP000030081">
    <property type="component" value="Chromosome 2"/>
</dbReference>
<dbReference type="KEGG" id="vcy:IX92_17230"/>
<evidence type="ECO:0000313" key="4">
    <source>
        <dbReference type="EMBL" id="NOJ21192.1"/>
    </source>
</evidence>
<dbReference type="STRING" id="190893.BA953_22165"/>
<reference evidence="3" key="2">
    <citation type="journal article" date="2015" name="BMC Genomics">
        <title>Genome mining reveals unlocked bioactive potential of marine Gram-negative bacteria.</title>
        <authorList>
            <person name="Machado H."/>
            <person name="Sonnenschein E.C."/>
            <person name="Melchiorsen J."/>
            <person name="Gram L."/>
        </authorList>
    </citation>
    <scope>NUCLEOTIDE SEQUENCE</scope>
    <source>
        <strain evidence="3">S2052</strain>
    </source>
</reference>
<dbReference type="eggNOG" id="ENOG5031NRQ">
    <property type="taxonomic scope" value="Bacteria"/>
</dbReference>
<name>A0A097AZ12_9VIBR</name>
<dbReference type="RefSeq" id="WP_006961609.1">
    <property type="nucleotide sequence ID" value="NZ_CM004383.1"/>
</dbReference>
<dbReference type="AlphaFoldDB" id="A0A097AZ12"/>
<evidence type="ECO:0000313" key="5">
    <source>
        <dbReference type="Proteomes" id="UP000030081"/>
    </source>
</evidence>
<organism evidence="3">
    <name type="scientific">Vibrio coralliilyticus</name>
    <dbReference type="NCBI Taxonomy" id="190893"/>
    <lineage>
        <taxon>Bacteria</taxon>
        <taxon>Pseudomonadati</taxon>
        <taxon>Pseudomonadota</taxon>
        <taxon>Gammaproteobacteria</taxon>
        <taxon>Vibrionales</taxon>
        <taxon>Vibrionaceae</taxon>
        <taxon>Vibrio</taxon>
    </lineage>
</organism>
<protein>
    <submittedName>
        <fullName evidence="3 4">Pilin</fullName>
    </submittedName>
</protein>
<feature type="transmembrane region" description="Helical" evidence="1">
    <location>
        <begin position="12"/>
        <end position="30"/>
    </location>
</feature>
<evidence type="ECO:0000313" key="6">
    <source>
        <dbReference type="Proteomes" id="UP000576645"/>
    </source>
</evidence>
<evidence type="ECO:0000313" key="3">
    <source>
        <dbReference type="EMBL" id="KJY71418.1"/>
    </source>
</evidence>
<dbReference type="EMBL" id="VTXP01000001">
    <property type="protein sequence ID" value="NOJ21192.1"/>
    <property type="molecule type" value="Genomic_DNA"/>
</dbReference>
<accession>A0A097AZ12</accession>
<keyword evidence="1" id="KW-1133">Transmembrane helix</keyword>
<evidence type="ECO:0000313" key="2">
    <source>
        <dbReference type="EMBL" id="AIW20792.1"/>
    </source>
</evidence>
<dbReference type="OrthoDB" id="5898793at2"/>
<reference evidence="4 6" key="3">
    <citation type="submission" date="2019-09" db="EMBL/GenBank/DDBJ databases">
        <title>Draft genome sequencing and comparative genomics of hatchery-associated Vibrios.</title>
        <authorList>
            <person name="Kehlet-Delgado H."/>
            <person name="Mueller R.S."/>
        </authorList>
    </citation>
    <scope>NUCLEOTIDE SEQUENCE [LARGE SCALE GENOMIC DNA]</scope>
    <source>
        <strain evidence="4 6">09-121-3</strain>
    </source>
</reference>
<dbReference type="Proteomes" id="UP000576645">
    <property type="component" value="Unassembled WGS sequence"/>
</dbReference>
<dbReference type="EMBL" id="JXXR01000016">
    <property type="protein sequence ID" value="KJY71418.1"/>
    <property type="molecule type" value="Genomic_DNA"/>
</dbReference>
<gene>
    <name evidence="4" type="ORF">F0238_00475</name>
    <name evidence="2" type="ORF">IX92_17230</name>
    <name evidence="3" type="ORF">TW71_15535</name>
</gene>
<dbReference type="GeneID" id="93944287"/>
<keyword evidence="1" id="KW-0812">Transmembrane</keyword>
<dbReference type="KEGG" id="vct:JV59_21840"/>
<evidence type="ECO:0000256" key="1">
    <source>
        <dbReference type="SAM" id="Phobius"/>
    </source>
</evidence>
<proteinExistence type="predicted"/>
<keyword evidence="1" id="KW-0472">Membrane</keyword>
<sequence length="60" mass="6244">MLNKNKQRGAAAIEYAILAAAMSVVLLSFVGGSDGKLTKAIVGAYETVIESLEQTQDSGN</sequence>
<keyword evidence="5" id="KW-1185">Reference proteome</keyword>
<reference evidence="2 5" key="1">
    <citation type="submission" date="2014-10" db="EMBL/GenBank/DDBJ databases">
        <title>The Complete Genome Sequence for the Shellfish Pathogen Vibrio coralliilyticus RE98 Isolated from a Shellfish Hatchery.</title>
        <authorList>
            <person name="Richards G.P."/>
            <person name="Bono J.L."/>
            <person name="Watson M.A."/>
            <person name="Needleman D.S."/>
        </authorList>
    </citation>
    <scope>NUCLEOTIDE SEQUENCE [LARGE SCALE GENOMIC DNA]</scope>
    <source>
        <strain evidence="2 5">RE98</strain>
    </source>
</reference>
<dbReference type="EMBL" id="CP009618">
    <property type="protein sequence ID" value="AIW20792.1"/>
    <property type="molecule type" value="Genomic_DNA"/>
</dbReference>